<feature type="region of interest" description="Disordered" evidence="1">
    <location>
        <begin position="13"/>
        <end position="47"/>
    </location>
</feature>
<gene>
    <name evidence="2" type="ORF">BP5796_05875</name>
</gene>
<dbReference type="EMBL" id="PDLN01000008">
    <property type="protein sequence ID" value="RDW78023.1"/>
    <property type="molecule type" value="Genomic_DNA"/>
</dbReference>
<dbReference type="OrthoDB" id="10292198at2759"/>
<evidence type="ECO:0000256" key="1">
    <source>
        <dbReference type="SAM" id="MobiDB-lite"/>
    </source>
</evidence>
<proteinExistence type="predicted"/>
<sequence>MGHLLSIIDSAEVFQTHSPKSPPTESYPLSSTPPPPQPYSNPAFQHLSKSRSFDPLSIFQDHKTNARVVNILAERYMQKFEYLALNCGDLESVRQKCRQDVGWVRQKFWNEGWGEPGDEVLLWWFGVHEGDKET</sequence>
<protein>
    <submittedName>
        <fullName evidence="2">Uncharacterized protein</fullName>
    </submittedName>
</protein>
<reference evidence="2 3" key="1">
    <citation type="journal article" date="2018" name="IMA Fungus">
        <title>IMA Genome-F 9: Draft genome sequence of Annulohypoxylon stygium, Aspergillus mulundensis, Berkeleyomyces basicola (syn. Thielaviopsis basicola), Ceratocystis smalleyi, two Cercospora beticola strains, Coleophoma cylindrospora, Fusarium fracticaudum, Phialophora cf. hyalina, and Morchella septimelata.</title>
        <authorList>
            <person name="Wingfield B.D."/>
            <person name="Bills G.F."/>
            <person name="Dong Y."/>
            <person name="Huang W."/>
            <person name="Nel W.J."/>
            <person name="Swalarsk-Parry B.S."/>
            <person name="Vaghefi N."/>
            <person name="Wilken P.M."/>
            <person name="An Z."/>
            <person name="de Beer Z.W."/>
            <person name="De Vos L."/>
            <person name="Chen L."/>
            <person name="Duong T.A."/>
            <person name="Gao Y."/>
            <person name="Hammerbacher A."/>
            <person name="Kikkert J.R."/>
            <person name="Li Y."/>
            <person name="Li H."/>
            <person name="Li K."/>
            <person name="Li Q."/>
            <person name="Liu X."/>
            <person name="Ma X."/>
            <person name="Naidoo K."/>
            <person name="Pethybridge S.J."/>
            <person name="Sun J."/>
            <person name="Steenkamp E.T."/>
            <person name="van der Nest M.A."/>
            <person name="van Wyk S."/>
            <person name="Wingfield M.J."/>
            <person name="Xiong C."/>
            <person name="Yue Q."/>
            <person name="Zhang X."/>
        </authorList>
    </citation>
    <scope>NUCLEOTIDE SEQUENCE [LARGE SCALE GENOMIC DNA]</scope>
    <source>
        <strain evidence="2 3">BP5796</strain>
    </source>
</reference>
<evidence type="ECO:0000313" key="3">
    <source>
        <dbReference type="Proteomes" id="UP000256328"/>
    </source>
</evidence>
<organism evidence="2 3">
    <name type="scientific">Coleophoma crateriformis</name>
    <dbReference type="NCBI Taxonomy" id="565419"/>
    <lineage>
        <taxon>Eukaryota</taxon>
        <taxon>Fungi</taxon>
        <taxon>Dikarya</taxon>
        <taxon>Ascomycota</taxon>
        <taxon>Pezizomycotina</taxon>
        <taxon>Leotiomycetes</taxon>
        <taxon>Helotiales</taxon>
        <taxon>Dermateaceae</taxon>
        <taxon>Coleophoma</taxon>
    </lineage>
</organism>
<dbReference type="AlphaFoldDB" id="A0A3D8RVE2"/>
<dbReference type="Proteomes" id="UP000256328">
    <property type="component" value="Unassembled WGS sequence"/>
</dbReference>
<name>A0A3D8RVE2_9HELO</name>
<comment type="caution">
    <text evidence="2">The sequence shown here is derived from an EMBL/GenBank/DDBJ whole genome shotgun (WGS) entry which is preliminary data.</text>
</comment>
<accession>A0A3D8RVE2</accession>
<evidence type="ECO:0000313" key="2">
    <source>
        <dbReference type="EMBL" id="RDW78023.1"/>
    </source>
</evidence>
<keyword evidence="3" id="KW-1185">Reference proteome</keyword>